<sequence length="449" mass="51294">MFSKLLAWNGRSFAQATAAPKSLPSDIPIEEELIPGYDPKRFYHPNPGEILDGRFELKAKIGWGTTSTVWLAQDVRWRWGSKPYVAIKINACTSHNGAAARHELEISNHIDSAKSDESGYRYVRTVEDSFEISGPNGSHLCLVFEPMREPIWLLRRRLGADKVTRDFLPFFKLYIIVLLDGLDYLHTKCSIIHTDLKLDNILVTFEDKSVIDEFIQGQTQEPMSQKVLDDRTIYLSHNDFGHLRLIRDTPALMKICPKITDFGLAQRGDRQEPLIHPIQVDHCHAPEVLLGTGWSYSADIWNFGVMVWDLLAGEELFQKLNGEDGTYSAQHHLAEMIALLGPVPPGLVKRERNMRHWQWAPDAVNAKGKLCNNAADFYGGPFFDNNGQFVGNDLIPLNRHLKDIVPECIIDKEVEVFLSFIRRMLCWLPEERATAEELQNHPWLDLTRE</sequence>
<dbReference type="PANTHER" id="PTHR47634:SF9">
    <property type="entry name" value="PROTEIN KINASE DOMAIN-CONTAINING PROTEIN-RELATED"/>
    <property type="match status" value="1"/>
</dbReference>
<dbReference type="GO" id="GO:0005524">
    <property type="term" value="F:ATP binding"/>
    <property type="evidence" value="ECO:0007669"/>
    <property type="project" value="UniProtKB-UniRule"/>
</dbReference>
<dbReference type="PROSITE" id="PS00107">
    <property type="entry name" value="PROTEIN_KINASE_ATP"/>
    <property type="match status" value="1"/>
</dbReference>
<evidence type="ECO:0000313" key="13">
    <source>
        <dbReference type="Proteomes" id="UP000800094"/>
    </source>
</evidence>
<keyword evidence="13" id="KW-1185">Reference proteome</keyword>
<dbReference type="GO" id="GO:0004674">
    <property type="term" value="F:protein serine/threonine kinase activity"/>
    <property type="evidence" value="ECO:0007669"/>
    <property type="project" value="UniProtKB-KW"/>
</dbReference>
<dbReference type="OrthoDB" id="3739509at2759"/>
<dbReference type="Gene3D" id="1.10.510.10">
    <property type="entry name" value="Transferase(Phosphotransferase) domain 1"/>
    <property type="match status" value="1"/>
</dbReference>
<keyword evidence="4 9" id="KW-0547">Nucleotide-binding</keyword>
<dbReference type="InterPro" id="IPR000719">
    <property type="entry name" value="Prot_kinase_dom"/>
</dbReference>
<comment type="catalytic activity">
    <reaction evidence="7">
        <text>L-threonyl-[protein] + ATP = O-phospho-L-threonyl-[protein] + ADP + H(+)</text>
        <dbReference type="Rhea" id="RHEA:46608"/>
        <dbReference type="Rhea" id="RHEA-COMP:11060"/>
        <dbReference type="Rhea" id="RHEA-COMP:11605"/>
        <dbReference type="ChEBI" id="CHEBI:15378"/>
        <dbReference type="ChEBI" id="CHEBI:30013"/>
        <dbReference type="ChEBI" id="CHEBI:30616"/>
        <dbReference type="ChEBI" id="CHEBI:61977"/>
        <dbReference type="ChEBI" id="CHEBI:456216"/>
        <dbReference type="EC" id="2.7.11.1"/>
    </reaction>
</comment>
<dbReference type="Gene3D" id="3.30.200.20">
    <property type="entry name" value="Phosphorylase Kinase, domain 1"/>
    <property type="match status" value="1"/>
</dbReference>
<evidence type="ECO:0000256" key="7">
    <source>
        <dbReference type="ARBA" id="ARBA00047899"/>
    </source>
</evidence>
<evidence type="ECO:0000256" key="6">
    <source>
        <dbReference type="ARBA" id="ARBA00022840"/>
    </source>
</evidence>
<reference evidence="12" key="1">
    <citation type="journal article" date="2020" name="Stud. Mycol.">
        <title>101 Dothideomycetes genomes: a test case for predicting lifestyles and emergence of pathogens.</title>
        <authorList>
            <person name="Haridas S."/>
            <person name="Albert R."/>
            <person name="Binder M."/>
            <person name="Bloem J."/>
            <person name="Labutti K."/>
            <person name="Salamov A."/>
            <person name="Andreopoulos B."/>
            <person name="Baker S."/>
            <person name="Barry K."/>
            <person name="Bills G."/>
            <person name="Bluhm B."/>
            <person name="Cannon C."/>
            <person name="Castanera R."/>
            <person name="Culley D."/>
            <person name="Daum C."/>
            <person name="Ezra D."/>
            <person name="Gonzalez J."/>
            <person name="Henrissat B."/>
            <person name="Kuo A."/>
            <person name="Liang C."/>
            <person name="Lipzen A."/>
            <person name="Lutzoni F."/>
            <person name="Magnuson J."/>
            <person name="Mondo S."/>
            <person name="Nolan M."/>
            <person name="Ohm R."/>
            <person name="Pangilinan J."/>
            <person name="Park H.-J."/>
            <person name="Ramirez L."/>
            <person name="Alfaro M."/>
            <person name="Sun H."/>
            <person name="Tritt A."/>
            <person name="Yoshinaga Y."/>
            <person name="Zwiers L.-H."/>
            <person name="Turgeon B."/>
            <person name="Goodwin S."/>
            <person name="Spatafora J."/>
            <person name="Crous P."/>
            <person name="Grigoriev I."/>
        </authorList>
    </citation>
    <scope>NUCLEOTIDE SEQUENCE</scope>
    <source>
        <strain evidence="12">CBS 122368</strain>
    </source>
</reference>
<evidence type="ECO:0000256" key="2">
    <source>
        <dbReference type="ARBA" id="ARBA00022527"/>
    </source>
</evidence>
<protein>
    <recommendedName>
        <fullName evidence="1">non-specific serine/threonine protein kinase</fullName>
        <ecNumber evidence="1">2.7.11.1</ecNumber>
    </recommendedName>
</protein>
<evidence type="ECO:0000256" key="9">
    <source>
        <dbReference type="PROSITE-ProRule" id="PRU10141"/>
    </source>
</evidence>
<keyword evidence="6 9" id="KW-0067">ATP-binding</keyword>
<dbReference type="GO" id="GO:0050684">
    <property type="term" value="P:regulation of mRNA processing"/>
    <property type="evidence" value="ECO:0007669"/>
    <property type="project" value="TreeGrafter"/>
</dbReference>
<feature type="domain" description="Protein kinase" evidence="11">
    <location>
        <begin position="55"/>
        <end position="444"/>
    </location>
</feature>
<dbReference type="Pfam" id="PF00069">
    <property type="entry name" value="Pkinase"/>
    <property type="match status" value="2"/>
</dbReference>
<feature type="binding site" evidence="9">
    <location>
        <position position="88"/>
    </location>
    <ligand>
        <name>ATP</name>
        <dbReference type="ChEBI" id="CHEBI:30616"/>
    </ligand>
</feature>
<dbReference type="Proteomes" id="UP000800094">
    <property type="component" value="Unassembled WGS sequence"/>
</dbReference>
<evidence type="ECO:0000256" key="3">
    <source>
        <dbReference type="ARBA" id="ARBA00022679"/>
    </source>
</evidence>
<dbReference type="SUPFAM" id="SSF56112">
    <property type="entry name" value="Protein kinase-like (PK-like)"/>
    <property type="match status" value="1"/>
</dbReference>
<evidence type="ECO:0000256" key="8">
    <source>
        <dbReference type="ARBA" id="ARBA00048679"/>
    </source>
</evidence>
<organism evidence="12 13">
    <name type="scientific">Trematosphaeria pertusa</name>
    <dbReference type="NCBI Taxonomy" id="390896"/>
    <lineage>
        <taxon>Eukaryota</taxon>
        <taxon>Fungi</taxon>
        <taxon>Dikarya</taxon>
        <taxon>Ascomycota</taxon>
        <taxon>Pezizomycotina</taxon>
        <taxon>Dothideomycetes</taxon>
        <taxon>Pleosporomycetidae</taxon>
        <taxon>Pleosporales</taxon>
        <taxon>Massarineae</taxon>
        <taxon>Trematosphaeriaceae</taxon>
        <taxon>Trematosphaeria</taxon>
    </lineage>
</organism>
<dbReference type="GO" id="GO:0000245">
    <property type="term" value="P:spliceosomal complex assembly"/>
    <property type="evidence" value="ECO:0007669"/>
    <property type="project" value="TreeGrafter"/>
</dbReference>
<evidence type="ECO:0000259" key="11">
    <source>
        <dbReference type="PROSITE" id="PS50011"/>
    </source>
</evidence>
<dbReference type="PROSITE" id="PS50011">
    <property type="entry name" value="PROTEIN_KINASE_DOM"/>
    <property type="match status" value="1"/>
</dbReference>
<keyword evidence="5 12" id="KW-0418">Kinase</keyword>
<dbReference type="PROSITE" id="PS00108">
    <property type="entry name" value="PROTEIN_KINASE_ST"/>
    <property type="match status" value="1"/>
</dbReference>
<dbReference type="GeneID" id="54584607"/>
<comment type="catalytic activity">
    <reaction evidence="8">
        <text>L-seryl-[protein] + ATP = O-phospho-L-seryl-[protein] + ADP + H(+)</text>
        <dbReference type="Rhea" id="RHEA:17989"/>
        <dbReference type="Rhea" id="RHEA-COMP:9863"/>
        <dbReference type="Rhea" id="RHEA-COMP:11604"/>
        <dbReference type="ChEBI" id="CHEBI:15378"/>
        <dbReference type="ChEBI" id="CHEBI:29999"/>
        <dbReference type="ChEBI" id="CHEBI:30616"/>
        <dbReference type="ChEBI" id="CHEBI:83421"/>
        <dbReference type="ChEBI" id="CHEBI:456216"/>
        <dbReference type="EC" id="2.7.11.1"/>
    </reaction>
</comment>
<evidence type="ECO:0000256" key="5">
    <source>
        <dbReference type="ARBA" id="ARBA00022777"/>
    </source>
</evidence>
<dbReference type="InterPro" id="IPR017441">
    <property type="entry name" value="Protein_kinase_ATP_BS"/>
</dbReference>
<dbReference type="EMBL" id="ML987212">
    <property type="protein sequence ID" value="KAF2241435.1"/>
    <property type="molecule type" value="Genomic_DNA"/>
</dbReference>
<keyword evidence="3" id="KW-0808">Transferase</keyword>
<evidence type="ECO:0000313" key="12">
    <source>
        <dbReference type="EMBL" id="KAF2241435.1"/>
    </source>
</evidence>
<accession>A0A6A6HTD7</accession>
<evidence type="ECO:0000256" key="10">
    <source>
        <dbReference type="RuleBase" id="RU000304"/>
    </source>
</evidence>
<evidence type="ECO:0000256" key="4">
    <source>
        <dbReference type="ARBA" id="ARBA00022741"/>
    </source>
</evidence>
<dbReference type="InterPro" id="IPR011009">
    <property type="entry name" value="Kinase-like_dom_sf"/>
</dbReference>
<dbReference type="SMART" id="SM00220">
    <property type="entry name" value="S_TKc"/>
    <property type="match status" value="1"/>
</dbReference>
<gene>
    <name evidence="12" type="ORF">BU26DRAFT_535367</name>
</gene>
<dbReference type="PANTHER" id="PTHR47634">
    <property type="entry name" value="PROTEIN KINASE DOMAIN-CONTAINING PROTEIN-RELATED"/>
    <property type="match status" value="1"/>
</dbReference>
<dbReference type="InterPro" id="IPR008271">
    <property type="entry name" value="Ser/Thr_kinase_AS"/>
</dbReference>
<dbReference type="InterPro" id="IPR051334">
    <property type="entry name" value="SRPK"/>
</dbReference>
<dbReference type="RefSeq" id="XP_033676439.1">
    <property type="nucleotide sequence ID" value="XM_033831277.1"/>
</dbReference>
<proteinExistence type="inferred from homology"/>
<comment type="similarity">
    <text evidence="10">Belongs to the protein kinase superfamily.</text>
</comment>
<keyword evidence="2 10" id="KW-0723">Serine/threonine-protein kinase</keyword>
<dbReference type="EC" id="2.7.11.1" evidence="1"/>
<name>A0A6A6HTD7_9PLEO</name>
<dbReference type="AlphaFoldDB" id="A0A6A6HTD7"/>
<evidence type="ECO:0000256" key="1">
    <source>
        <dbReference type="ARBA" id="ARBA00012513"/>
    </source>
</evidence>